<evidence type="ECO:0000313" key="1">
    <source>
        <dbReference type="EMBL" id="EAY10270.1"/>
    </source>
</evidence>
<dbReference type="AlphaFoldDB" id="A2EAR7"/>
<reference evidence="1" key="1">
    <citation type="submission" date="2006-10" db="EMBL/GenBank/DDBJ databases">
        <authorList>
            <person name="Amadeo P."/>
            <person name="Zhao Q."/>
            <person name="Wortman J."/>
            <person name="Fraser-Liggett C."/>
            <person name="Carlton J."/>
        </authorList>
    </citation>
    <scope>NUCLEOTIDE SEQUENCE</scope>
    <source>
        <strain evidence="1">G3</strain>
    </source>
</reference>
<proteinExistence type="predicted"/>
<accession>A2EAR7</accession>
<dbReference type="InParanoid" id="A2EAR7"/>
<evidence type="ECO:0000313" key="2">
    <source>
        <dbReference type="Proteomes" id="UP000001542"/>
    </source>
</evidence>
<dbReference type="PANTHER" id="PTHR48142">
    <property type="entry name" value="PIGMENTOSA GTPASE REGULATOR-LIKE PROTEIN, PUTATIVE-RELATED"/>
    <property type="match status" value="1"/>
</dbReference>
<keyword evidence="2" id="KW-1185">Reference proteome</keyword>
<name>A2EAR7_TRIV3</name>
<dbReference type="Proteomes" id="UP000001542">
    <property type="component" value="Unassembled WGS sequence"/>
</dbReference>
<dbReference type="SMR" id="A2EAR7"/>
<dbReference type="VEuPathDB" id="TrichDB:TVAG_046920"/>
<reference evidence="1" key="2">
    <citation type="journal article" date="2007" name="Science">
        <title>Draft genome sequence of the sexually transmitted pathogen Trichomonas vaginalis.</title>
        <authorList>
            <person name="Carlton J.M."/>
            <person name="Hirt R.P."/>
            <person name="Silva J.C."/>
            <person name="Delcher A.L."/>
            <person name="Schatz M."/>
            <person name="Zhao Q."/>
            <person name="Wortman J.R."/>
            <person name="Bidwell S.L."/>
            <person name="Alsmark U.C.M."/>
            <person name="Besteiro S."/>
            <person name="Sicheritz-Ponten T."/>
            <person name="Noel C.J."/>
            <person name="Dacks J.B."/>
            <person name="Foster P.G."/>
            <person name="Simillion C."/>
            <person name="Van de Peer Y."/>
            <person name="Miranda-Saavedra D."/>
            <person name="Barton G.J."/>
            <person name="Westrop G.D."/>
            <person name="Mueller S."/>
            <person name="Dessi D."/>
            <person name="Fiori P.L."/>
            <person name="Ren Q."/>
            <person name="Paulsen I."/>
            <person name="Zhang H."/>
            <person name="Bastida-Corcuera F.D."/>
            <person name="Simoes-Barbosa A."/>
            <person name="Brown M.T."/>
            <person name="Hayes R.D."/>
            <person name="Mukherjee M."/>
            <person name="Okumura C.Y."/>
            <person name="Schneider R."/>
            <person name="Smith A.J."/>
            <person name="Vanacova S."/>
            <person name="Villalvazo M."/>
            <person name="Haas B.J."/>
            <person name="Pertea M."/>
            <person name="Feldblyum T.V."/>
            <person name="Utterback T.R."/>
            <person name="Shu C.L."/>
            <person name="Osoegawa K."/>
            <person name="de Jong P.J."/>
            <person name="Hrdy I."/>
            <person name="Horvathova L."/>
            <person name="Zubacova Z."/>
            <person name="Dolezal P."/>
            <person name="Malik S.B."/>
            <person name="Logsdon J.M. Jr."/>
            <person name="Henze K."/>
            <person name="Gupta A."/>
            <person name="Wang C.C."/>
            <person name="Dunne R.L."/>
            <person name="Upcroft J.A."/>
            <person name="Upcroft P."/>
            <person name="White O."/>
            <person name="Salzberg S.L."/>
            <person name="Tang P."/>
            <person name="Chiu C.-H."/>
            <person name="Lee Y.-S."/>
            <person name="Embley T.M."/>
            <person name="Coombs G.H."/>
            <person name="Mottram J.C."/>
            <person name="Tachezy J."/>
            <person name="Fraser-Liggett C.M."/>
            <person name="Johnson P.J."/>
        </authorList>
    </citation>
    <scope>NUCLEOTIDE SEQUENCE [LARGE SCALE GENOMIC DNA]</scope>
    <source>
        <strain evidence="1">G3</strain>
    </source>
</reference>
<protein>
    <recommendedName>
        <fullName evidence="3">MULE transposase domain-containing protein</fullName>
    </recommendedName>
</protein>
<dbReference type="PANTHER" id="PTHR48142:SF1">
    <property type="entry name" value="MULE TRANSPOSASE DOMAIN-CONTAINING PROTEIN"/>
    <property type="match status" value="1"/>
</dbReference>
<sequence length="330" mass="39305">MSTKFAKTHSVPLLHFVIKPDNSENIKYCLRKYFKWSKMSPKYFISDCALNIFNAIYELFKDNEEVKLFWCSLRVIRALRSNREKFNGNDELFNKVLKKMNYLNYARSFDETTCNNIIKRIKELISDNKELSEYFEKQWFNHEQQWVVSYKPKDVPLTNNISESLFRTVKYYDFGGHLHMKFDYFVFLLITKISPTYLVTLNNDITLKSEVKLPIVINNTPVPKITPKLEVIYEAKQKLKSLSKLLMSGKVNVKHFITFVEKIPEKLMQIDRVEQEMFNVVRRSNATDETKIDIYGQISDFINQNDPHTIFKGYKNFMLEIKGKYHLEWL</sequence>
<organism evidence="1 2">
    <name type="scientific">Trichomonas vaginalis (strain ATCC PRA-98 / G3)</name>
    <dbReference type="NCBI Taxonomy" id="412133"/>
    <lineage>
        <taxon>Eukaryota</taxon>
        <taxon>Metamonada</taxon>
        <taxon>Parabasalia</taxon>
        <taxon>Trichomonadida</taxon>
        <taxon>Trichomonadidae</taxon>
        <taxon>Trichomonas</taxon>
    </lineage>
</organism>
<gene>
    <name evidence="1" type="ORF">TVAG_046920</name>
</gene>
<dbReference type="VEuPathDB" id="TrichDB:TVAGG3_0958810"/>
<dbReference type="EMBL" id="DS113341">
    <property type="protein sequence ID" value="EAY10270.1"/>
    <property type="molecule type" value="Genomic_DNA"/>
</dbReference>
<dbReference type="OrthoDB" id="2224309at2759"/>
<dbReference type="KEGG" id="tva:4768203"/>
<evidence type="ECO:0008006" key="3">
    <source>
        <dbReference type="Google" id="ProtNLM"/>
    </source>
</evidence>
<dbReference type="RefSeq" id="XP_001322493.1">
    <property type="nucleotide sequence ID" value="XM_001322458.1"/>
</dbReference>